<accession>A0A3M5WKV2</accession>
<reference evidence="3 4" key="1">
    <citation type="submission" date="2018-08" db="EMBL/GenBank/DDBJ databases">
        <title>Recombination of ecologically and evolutionarily significant loci maintains genetic cohesion in the Pseudomonas syringae species complex.</title>
        <authorList>
            <person name="Dillon M."/>
            <person name="Thakur S."/>
            <person name="Almeida R.N.D."/>
            <person name="Weir B.S."/>
            <person name="Guttman D.S."/>
        </authorList>
    </citation>
    <scope>NUCLEOTIDE SEQUENCE [LARGE SCALE GENOMIC DNA]</scope>
    <source>
        <strain evidence="3 4">ICMP 11947</strain>
    </source>
</reference>
<organism evidence="3 4">
    <name type="scientific">Pseudomonas syringae pv. apii</name>
    <dbReference type="NCBI Taxonomy" id="81036"/>
    <lineage>
        <taxon>Bacteria</taxon>
        <taxon>Pseudomonadati</taxon>
        <taxon>Pseudomonadota</taxon>
        <taxon>Gammaproteobacteria</taxon>
        <taxon>Pseudomonadales</taxon>
        <taxon>Pseudomonadaceae</taxon>
        <taxon>Pseudomonas</taxon>
    </lineage>
</organism>
<dbReference type="EMBL" id="RBUG01000108">
    <property type="protein sequence ID" value="RMU71290.1"/>
    <property type="molecule type" value="Genomic_DNA"/>
</dbReference>
<keyword evidence="2" id="KW-0812">Transmembrane</keyword>
<proteinExistence type="predicted"/>
<dbReference type="AlphaFoldDB" id="A0A3M5WKV2"/>
<evidence type="ECO:0000313" key="3">
    <source>
        <dbReference type="EMBL" id="RMU71290.1"/>
    </source>
</evidence>
<feature type="region of interest" description="Disordered" evidence="1">
    <location>
        <begin position="103"/>
        <end position="143"/>
    </location>
</feature>
<keyword evidence="2" id="KW-0472">Membrane</keyword>
<gene>
    <name evidence="3" type="ORF">ALP23_02023</name>
</gene>
<keyword evidence="2" id="KW-1133">Transmembrane helix</keyword>
<dbReference type="Proteomes" id="UP000271152">
    <property type="component" value="Unassembled WGS sequence"/>
</dbReference>
<comment type="caution">
    <text evidence="3">The sequence shown here is derived from an EMBL/GenBank/DDBJ whole genome shotgun (WGS) entry which is preliminary data.</text>
</comment>
<feature type="transmembrane region" description="Helical" evidence="2">
    <location>
        <begin position="24"/>
        <end position="43"/>
    </location>
</feature>
<evidence type="ECO:0000313" key="4">
    <source>
        <dbReference type="Proteomes" id="UP000271152"/>
    </source>
</evidence>
<protein>
    <submittedName>
        <fullName evidence="3">Putative membrane protein</fullName>
    </submittedName>
</protein>
<evidence type="ECO:0000256" key="2">
    <source>
        <dbReference type="SAM" id="Phobius"/>
    </source>
</evidence>
<sequence length="143" mass="15243">MLWICLVVGGTALGYSLSYDEWAGALIGAVMGWAVWAGIRVRLLDRQSADQLQQLLATRESLDVLQQRLSALERQSAPGVPPAQDPAPLPLDAIIIEAPTDGPELIWDLPDEQLQAATPVEPAPQSLQPATTAKANPLDSAIS</sequence>
<name>A0A3M5WKV2_9PSED</name>
<feature type="compositionally biased region" description="Polar residues" evidence="1">
    <location>
        <begin position="125"/>
        <end position="134"/>
    </location>
</feature>
<evidence type="ECO:0000256" key="1">
    <source>
        <dbReference type="SAM" id="MobiDB-lite"/>
    </source>
</evidence>